<organism evidence="2 3">
    <name type="scientific">Halalkalibacter suaedae</name>
    <dbReference type="NCBI Taxonomy" id="2822140"/>
    <lineage>
        <taxon>Bacteria</taxon>
        <taxon>Bacillati</taxon>
        <taxon>Bacillota</taxon>
        <taxon>Bacilli</taxon>
        <taxon>Bacillales</taxon>
        <taxon>Bacillaceae</taxon>
        <taxon>Halalkalibacter</taxon>
    </lineage>
</organism>
<sequence>MKKVITMMAAFCILATLFPVQLSNASDSQVKATWLWNPYELVSQSSEVLTFLQSNQVTDVFLQIDRDLPHTIYQSFIERASEQNINIHALDGAPTWATQKGSAEYQPLINWLRSYQSLSTENQRFSGIHTDVEPYLLSEWNTSRQKTILYYQNSVKAFQNLAQELNIAFAADIPFWFDEISFQNKSYGNGLLSNWVQANTDIVTIMAYRNFADGPNGIIQLSNNEIITGSKLGKKVVIGVETGYSEEGSHLSFYNNGRATMETELTKVNDAFNESTSYHGIAIHHYASWKELK</sequence>
<comment type="caution">
    <text evidence="2">The sequence shown here is derived from an EMBL/GenBank/DDBJ whole genome shotgun (WGS) entry which is preliminary data.</text>
</comment>
<evidence type="ECO:0000256" key="1">
    <source>
        <dbReference type="SAM" id="SignalP"/>
    </source>
</evidence>
<accession>A0A940WXW6</accession>
<dbReference type="RefSeq" id="WP_210596012.1">
    <property type="nucleotide sequence ID" value="NZ_JAGKSQ010000002.1"/>
</dbReference>
<protein>
    <submittedName>
        <fullName evidence="2">Amidase</fullName>
    </submittedName>
</protein>
<feature type="chain" id="PRO_5037841631" evidence="1">
    <location>
        <begin position="26"/>
        <end position="293"/>
    </location>
</feature>
<evidence type="ECO:0000313" key="3">
    <source>
        <dbReference type="Proteomes" id="UP000678228"/>
    </source>
</evidence>
<dbReference type="EMBL" id="JAGKSQ010000002">
    <property type="protein sequence ID" value="MBP3950361.1"/>
    <property type="molecule type" value="Genomic_DNA"/>
</dbReference>
<proteinExistence type="predicted"/>
<dbReference type="AlphaFoldDB" id="A0A940WXW6"/>
<gene>
    <name evidence="2" type="ORF">J7W16_04395</name>
</gene>
<evidence type="ECO:0000313" key="2">
    <source>
        <dbReference type="EMBL" id="MBP3950361.1"/>
    </source>
</evidence>
<keyword evidence="1" id="KW-0732">Signal</keyword>
<name>A0A940WXW6_9BACI</name>
<dbReference type="Proteomes" id="UP000678228">
    <property type="component" value="Unassembled WGS sequence"/>
</dbReference>
<reference evidence="2" key="1">
    <citation type="submission" date="2021-03" db="EMBL/GenBank/DDBJ databases">
        <title>Bacillus suaedae sp. nov., isolated from Suaeda aralocaspica.</title>
        <authorList>
            <person name="Lei R.F.R."/>
        </authorList>
    </citation>
    <scope>NUCLEOTIDE SEQUENCE</scope>
    <source>
        <strain evidence="2">YZJH907-2</strain>
    </source>
</reference>
<keyword evidence="3" id="KW-1185">Reference proteome</keyword>
<feature type="signal peptide" evidence="1">
    <location>
        <begin position="1"/>
        <end position="25"/>
    </location>
</feature>